<dbReference type="PANTHER" id="PTHR43317:SF3">
    <property type="entry name" value="BLR2883 PROTEIN"/>
    <property type="match status" value="1"/>
</dbReference>
<sequence>MNDKTTIARAPGHCGELVLRRDGAHHEIIANGMFLMDTRAGESERLLITAAADRMPGPHLLIGGLGVGFSLRAALTHPRVHEVTVVEREEQVIAWNRTHLGNQDLLDDPRTHCVPADLTTWLPQSPQTFDALCLDIDNGPDWTLGEDNASLYSAEGVRMLRSRLTPGGVLAVWSAAASTAFVARLRTAFTAVEVLEVPVARGEPDVVFLAS</sequence>
<organism evidence="2 3">
    <name type="scientific">Actinokineospora spheciospongiae</name>
    <dbReference type="NCBI Taxonomy" id="909613"/>
    <lineage>
        <taxon>Bacteria</taxon>
        <taxon>Bacillati</taxon>
        <taxon>Actinomycetota</taxon>
        <taxon>Actinomycetes</taxon>
        <taxon>Pseudonocardiales</taxon>
        <taxon>Pseudonocardiaceae</taxon>
        <taxon>Actinokineospora</taxon>
    </lineage>
</organism>
<dbReference type="Pfam" id="PF01564">
    <property type="entry name" value="Spermine_synth"/>
    <property type="match status" value="1"/>
</dbReference>
<protein>
    <recommendedName>
        <fullName evidence="4">Spermidine synthase</fullName>
    </recommendedName>
</protein>
<dbReference type="EMBL" id="AYXG01000147">
    <property type="protein sequence ID" value="EWC60670.1"/>
    <property type="molecule type" value="Genomic_DNA"/>
</dbReference>
<keyword evidence="1" id="KW-0620">Polyamine biosynthesis</keyword>
<dbReference type="eggNOG" id="COG4262">
    <property type="taxonomic scope" value="Bacteria"/>
</dbReference>
<name>W7IIV8_9PSEU</name>
<dbReference type="PANTHER" id="PTHR43317">
    <property type="entry name" value="THERMOSPERMINE SYNTHASE ACAULIS5"/>
    <property type="match status" value="1"/>
</dbReference>
<dbReference type="Gene3D" id="3.40.50.150">
    <property type="entry name" value="Vaccinia Virus protein VP39"/>
    <property type="match status" value="1"/>
</dbReference>
<comment type="caution">
    <text evidence="2">The sequence shown here is derived from an EMBL/GenBank/DDBJ whole genome shotgun (WGS) entry which is preliminary data.</text>
</comment>
<dbReference type="Proteomes" id="UP000019277">
    <property type="component" value="Unassembled WGS sequence"/>
</dbReference>
<dbReference type="GO" id="GO:0006596">
    <property type="term" value="P:polyamine biosynthetic process"/>
    <property type="evidence" value="ECO:0007669"/>
    <property type="project" value="UniProtKB-KW"/>
</dbReference>
<dbReference type="RefSeq" id="WP_035284648.1">
    <property type="nucleotide sequence ID" value="NZ_AYXG01000147.1"/>
</dbReference>
<proteinExistence type="predicted"/>
<dbReference type="AlphaFoldDB" id="W7IIV8"/>
<evidence type="ECO:0000256" key="1">
    <source>
        <dbReference type="ARBA" id="ARBA00023115"/>
    </source>
</evidence>
<reference evidence="2 3" key="1">
    <citation type="journal article" date="2014" name="Genome Announc.">
        <title>Draft Genome Sequence of the Antitrypanosomally Active Sponge-Associated Bacterium Actinokineospora sp. Strain EG49.</title>
        <authorList>
            <person name="Harjes J."/>
            <person name="Ryu T."/>
            <person name="Abdelmohsen U.R."/>
            <person name="Moitinho-Silva L."/>
            <person name="Horn H."/>
            <person name="Ravasi T."/>
            <person name="Hentschel U."/>
        </authorList>
    </citation>
    <scope>NUCLEOTIDE SEQUENCE [LARGE SCALE GENOMIC DNA]</scope>
    <source>
        <strain evidence="2 3">EG49</strain>
    </source>
</reference>
<gene>
    <name evidence="2" type="ORF">UO65_3953</name>
</gene>
<dbReference type="STRING" id="909613.UO65_3953"/>
<dbReference type="PATRIC" id="fig|909613.9.peg.3954"/>
<evidence type="ECO:0000313" key="2">
    <source>
        <dbReference type="EMBL" id="EWC60670.1"/>
    </source>
</evidence>
<dbReference type="SUPFAM" id="SSF53335">
    <property type="entry name" value="S-adenosyl-L-methionine-dependent methyltransferases"/>
    <property type="match status" value="1"/>
</dbReference>
<dbReference type="InterPro" id="IPR029063">
    <property type="entry name" value="SAM-dependent_MTases_sf"/>
</dbReference>
<dbReference type="OrthoDB" id="9793351at2"/>
<keyword evidence="3" id="KW-1185">Reference proteome</keyword>
<accession>W7IIV8</accession>
<evidence type="ECO:0000313" key="3">
    <source>
        <dbReference type="Proteomes" id="UP000019277"/>
    </source>
</evidence>
<evidence type="ECO:0008006" key="4">
    <source>
        <dbReference type="Google" id="ProtNLM"/>
    </source>
</evidence>